<dbReference type="AlphaFoldDB" id="D3B2E7"/>
<dbReference type="RefSeq" id="XP_020436635.1">
    <property type="nucleotide sequence ID" value="XM_020573540.1"/>
</dbReference>
<dbReference type="EMBL" id="ADBJ01000009">
    <property type="protein sequence ID" value="EFA84522.1"/>
    <property type="molecule type" value="Genomic_DNA"/>
</dbReference>
<dbReference type="GeneID" id="31358082"/>
<accession>D3B2E7</accession>
<comment type="caution">
    <text evidence="2">The sequence shown here is derived from an EMBL/GenBank/DDBJ whole genome shotgun (WGS) entry which is preliminary data.</text>
</comment>
<keyword evidence="3" id="KW-1185">Reference proteome</keyword>
<feature type="signal peptide" evidence="1">
    <location>
        <begin position="1"/>
        <end position="19"/>
    </location>
</feature>
<evidence type="ECO:0000313" key="3">
    <source>
        <dbReference type="Proteomes" id="UP000001396"/>
    </source>
</evidence>
<feature type="chain" id="PRO_5003041854" evidence="1">
    <location>
        <begin position="20"/>
        <end position="143"/>
    </location>
</feature>
<proteinExistence type="predicted"/>
<reference evidence="2 3" key="1">
    <citation type="journal article" date="2011" name="Genome Res.">
        <title>Phylogeny-wide analysis of social amoeba genomes highlights ancient origins for complex intercellular communication.</title>
        <authorList>
            <person name="Heidel A.J."/>
            <person name="Lawal H.M."/>
            <person name="Felder M."/>
            <person name="Schilde C."/>
            <person name="Helps N.R."/>
            <person name="Tunggal B."/>
            <person name="Rivero F."/>
            <person name="John U."/>
            <person name="Schleicher M."/>
            <person name="Eichinger L."/>
            <person name="Platzer M."/>
            <person name="Noegel A.A."/>
            <person name="Schaap P."/>
            <person name="Gloeckner G."/>
        </authorList>
    </citation>
    <scope>NUCLEOTIDE SEQUENCE [LARGE SCALE GENOMIC DNA]</scope>
    <source>
        <strain evidence="3">ATCC 26659 / Pp 5 / PN500</strain>
    </source>
</reference>
<evidence type="ECO:0000256" key="1">
    <source>
        <dbReference type="SAM" id="SignalP"/>
    </source>
</evidence>
<evidence type="ECO:0000313" key="2">
    <source>
        <dbReference type="EMBL" id="EFA84522.1"/>
    </source>
</evidence>
<sequence length="143" mass="15544">MKFFAGLVLLSLCLAIGSAAPTTLENGVYTGTLSNCTAKLGDFKFVVENKNMSSSAVSGGLTAFHDMSFQIVNNTLTTQSKGCWDFKNTNNNWIFYIPNNGSKTCLGQTCTQSYIANVTYSDSSMIKIPIFGLFFFLAITLLI</sequence>
<name>D3B2E7_HETP5</name>
<keyword evidence="1" id="KW-0732">Signal</keyword>
<protein>
    <submittedName>
        <fullName evidence="2">Uncharacterized protein</fullName>
    </submittedName>
</protein>
<gene>
    <name evidence="2" type="ORF">PPL_02558</name>
</gene>
<dbReference type="InParanoid" id="D3B2E7"/>
<dbReference type="Proteomes" id="UP000001396">
    <property type="component" value="Unassembled WGS sequence"/>
</dbReference>
<organism evidence="2 3">
    <name type="scientific">Heterostelium pallidum (strain ATCC 26659 / Pp 5 / PN500)</name>
    <name type="common">Cellular slime mold</name>
    <name type="synonym">Polysphondylium pallidum</name>
    <dbReference type="NCBI Taxonomy" id="670386"/>
    <lineage>
        <taxon>Eukaryota</taxon>
        <taxon>Amoebozoa</taxon>
        <taxon>Evosea</taxon>
        <taxon>Eumycetozoa</taxon>
        <taxon>Dictyostelia</taxon>
        <taxon>Acytosteliales</taxon>
        <taxon>Acytosteliaceae</taxon>
        <taxon>Heterostelium</taxon>
    </lineage>
</organism>